<keyword evidence="4" id="KW-0274">FAD</keyword>
<feature type="domain" description="ERV/ALR sulfhydryl oxidase" evidence="7">
    <location>
        <begin position="1"/>
        <end position="100"/>
    </location>
</feature>
<evidence type="ECO:0000256" key="3">
    <source>
        <dbReference type="ARBA" id="ARBA00022630"/>
    </source>
</evidence>
<comment type="cofactor">
    <cofactor evidence="1">
        <name>FAD</name>
        <dbReference type="ChEBI" id="CHEBI:57692"/>
    </cofactor>
</comment>
<dbReference type="PROSITE" id="PS51324">
    <property type="entry name" value="ERV_ALR"/>
    <property type="match status" value="1"/>
</dbReference>
<evidence type="ECO:0000256" key="2">
    <source>
        <dbReference type="ARBA" id="ARBA00012512"/>
    </source>
</evidence>
<evidence type="ECO:0000256" key="5">
    <source>
        <dbReference type="ARBA" id="ARBA00023002"/>
    </source>
</evidence>
<keyword evidence="3" id="KW-0285">Flavoprotein</keyword>
<evidence type="ECO:0000259" key="7">
    <source>
        <dbReference type="PROSITE" id="PS51324"/>
    </source>
</evidence>
<dbReference type="Pfam" id="PF04777">
    <property type="entry name" value="Evr1_Alr"/>
    <property type="match status" value="1"/>
</dbReference>
<evidence type="ECO:0000256" key="1">
    <source>
        <dbReference type="ARBA" id="ARBA00001974"/>
    </source>
</evidence>
<name>A0A6C0KTE3_9ZZZZ</name>
<accession>A0A6C0KTE3</accession>
<dbReference type="SUPFAM" id="SSF69000">
    <property type="entry name" value="FAD-dependent thiol oxidase"/>
    <property type="match status" value="1"/>
</dbReference>
<proteinExistence type="predicted"/>
<organism evidence="8">
    <name type="scientific">viral metagenome</name>
    <dbReference type="NCBI Taxonomy" id="1070528"/>
    <lineage>
        <taxon>unclassified sequences</taxon>
        <taxon>metagenomes</taxon>
        <taxon>organismal metagenomes</taxon>
    </lineage>
</organism>
<dbReference type="AlphaFoldDB" id="A0A6C0KTE3"/>
<dbReference type="GO" id="GO:0016972">
    <property type="term" value="F:thiol oxidase activity"/>
    <property type="evidence" value="ECO:0007669"/>
    <property type="project" value="UniProtKB-EC"/>
</dbReference>
<dbReference type="InterPro" id="IPR017905">
    <property type="entry name" value="ERV/ALR_sulphydryl_oxidase"/>
</dbReference>
<evidence type="ECO:0000256" key="6">
    <source>
        <dbReference type="ARBA" id="ARBA00023157"/>
    </source>
</evidence>
<protein>
    <recommendedName>
        <fullName evidence="2">thiol oxidase</fullName>
        <ecNumber evidence="2">1.8.3.2</ecNumber>
    </recommendedName>
</protein>
<dbReference type="InterPro" id="IPR036774">
    <property type="entry name" value="ERV/ALR_sulphydryl_oxid_sf"/>
</dbReference>
<keyword evidence="5" id="KW-0560">Oxidoreductase</keyword>
<dbReference type="Gene3D" id="1.20.120.310">
    <property type="entry name" value="ERV/ALR sulfhydryl oxidase domain"/>
    <property type="match status" value="1"/>
</dbReference>
<dbReference type="EMBL" id="MN740989">
    <property type="protein sequence ID" value="QHU21225.1"/>
    <property type="molecule type" value="Genomic_DNA"/>
</dbReference>
<keyword evidence="6" id="KW-1015">Disulfide bond</keyword>
<reference evidence="8" key="1">
    <citation type="journal article" date="2020" name="Nature">
        <title>Giant virus diversity and host interactions through global metagenomics.</title>
        <authorList>
            <person name="Schulz F."/>
            <person name="Roux S."/>
            <person name="Paez-Espino D."/>
            <person name="Jungbluth S."/>
            <person name="Walsh D.A."/>
            <person name="Denef V.J."/>
            <person name="McMahon K.D."/>
            <person name="Konstantinidis K.T."/>
            <person name="Eloe-Fadrosh E.A."/>
            <person name="Kyrpides N.C."/>
            <person name="Woyke T."/>
        </authorList>
    </citation>
    <scope>NUCLEOTIDE SEQUENCE</scope>
    <source>
        <strain evidence="8">GVMAG-S-3300013094-109</strain>
    </source>
</reference>
<dbReference type="EC" id="1.8.3.2" evidence="2"/>
<evidence type="ECO:0000256" key="4">
    <source>
        <dbReference type="ARBA" id="ARBA00022827"/>
    </source>
</evidence>
<sequence>MSPNEWGPPTWTLFHTLAEKINEELFPTLMPELIFNIKKICTALPCPECSQHAVNFWRKININGINNKTDLKNMLCLFHNIVNKRKNKPLFDNENLTSSYSNNNIINVYNNFVAVYQTRGNMQLLADSFQRKLILVAFKKWIMANFKNFS</sequence>
<evidence type="ECO:0000313" key="8">
    <source>
        <dbReference type="EMBL" id="QHU21225.1"/>
    </source>
</evidence>